<evidence type="ECO:0000313" key="1">
    <source>
        <dbReference type="EMBL" id="CAK0808727.1"/>
    </source>
</evidence>
<reference evidence="1" key="1">
    <citation type="submission" date="2023-10" db="EMBL/GenBank/DDBJ databases">
        <authorList>
            <person name="Chen Y."/>
            <person name="Shah S."/>
            <person name="Dougan E. K."/>
            <person name="Thang M."/>
            <person name="Chan C."/>
        </authorList>
    </citation>
    <scope>NUCLEOTIDE SEQUENCE [LARGE SCALE GENOMIC DNA]</scope>
</reference>
<evidence type="ECO:0000313" key="2">
    <source>
        <dbReference type="Proteomes" id="UP001189429"/>
    </source>
</evidence>
<proteinExistence type="predicted"/>
<sequence length="111" mass="12467">PICVRYAGVIPRQSVLTRQQARTLQAMLVTIWSRHIARYHEGEKLRGVELGTNAAPAHENGHALAQRPGGKPGVWCRKCGKFVERLQHVRLKITGKPCEQAALPPDRWLTQ</sequence>
<protein>
    <submittedName>
        <fullName evidence="1">Uncharacterized protein</fullName>
    </submittedName>
</protein>
<accession>A0ABN9QU40</accession>
<organism evidence="1 2">
    <name type="scientific">Prorocentrum cordatum</name>
    <dbReference type="NCBI Taxonomy" id="2364126"/>
    <lineage>
        <taxon>Eukaryota</taxon>
        <taxon>Sar</taxon>
        <taxon>Alveolata</taxon>
        <taxon>Dinophyceae</taxon>
        <taxon>Prorocentrales</taxon>
        <taxon>Prorocentraceae</taxon>
        <taxon>Prorocentrum</taxon>
    </lineage>
</organism>
<feature type="non-terminal residue" evidence="1">
    <location>
        <position position="111"/>
    </location>
</feature>
<name>A0ABN9QU40_9DINO</name>
<comment type="caution">
    <text evidence="1">The sequence shown here is derived from an EMBL/GenBank/DDBJ whole genome shotgun (WGS) entry which is preliminary data.</text>
</comment>
<gene>
    <name evidence="1" type="ORF">PCOR1329_LOCUS14235</name>
</gene>
<feature type="non-terminal residue" evidence="1">
    <location>
        <position position="1"/>
    </location>
</feature>
<dbReference type="EMBL" id="CAUYUJ010004242">
    <property type="protein sequence ID" value="CAK0808727.1"/>
    <property type="molecule type" value="Genomic_DNA"/>
</dbReference>
<dbReference type="Proteomes" id="UP001189429">
    <property type="component" value="Unassembled WGS sequence"/>
</dbReference>
<keyword evidence="2" id="KW-1185">Reference proteome</keyword>